<evidence type="ECO:0000313" key="1">
    <source>
        <dbReference type="EMBL" id="ABO97781.1"/>
    </source>
</evidence>
<dbReference type="GeneID" id="5003578"/>
<dbReference type="AlphaFoldDB" id="A4S285"/>
<reference evidence="1 2" key="1">
    <citation type="journal article" date="2007" name="Proc. Natl. Acad. Sci. U.S.A.">
        <title>The tiny eukaryote Ostreococcus provides genomic insights into the paradox of plankton speciation.</title>
        <authorList>
            <person name="Palenik B."/>
            <person name="Grimwood J."/>
            <person name="Aerts A."/>
            <person name="Rouze P."/>
            <person name="Salamov A."/>
            <person name="Putnam N."/>
            <person name="Dupont C."/>
            <person name="Jorgensen R."/>
            <person name="Derelle E."/>
            <person name="Rombauts S."/>
            <person name="Zhou K."/>
            <person name="Otillar R."/>
            <person name="Merchant S.S."/>
            <person name="Podell S."/>
            <person name="Gaasterland T."/>
            <person name="Napoli C."/>
            <person name="Gendler K."/>
            <person name="Manuell A."/>
            <person name="Tai V."/>
            <person name="Vallon O."/>
            <person name="Piganeau G."/>
            <person name="Jancek S."/>
            <person name="Heijde M."/>
            <person name="Jabbari K."/>
            <person name="Bowler C."/>
            <person name="Lohr M."/>
            <person name="Robbens S."/>
            <person name="Werner G."/>
            <person name="Dubchak I."/>
            <person name="Pazour G.J."/>
            <person name="Ren Q."/>
            <person name="Paulsen I."/>
            <person name="Delwiche C."/>
            <person name="Schmutz J."/>
            <person name="Rokhsar D."/>
            <person name="Van de Peer Y."/>
            <person name="Moreau H."/>
            <person name="Grigoriev I.V."/>
        </authorList>
    </citation>
    <scope>NUCLEOTIDE SEQUENCE [LARGE SCALE GENOMIC DNA]</scope>
    <source>
        <strain evidence="1 2">CCE9901</strain>
    </source>
</reference>
<organism evidence="1 2">
    <name type="scientific">Ostreococcus lucimarinus (strain CCE9901)</name>
    <dbReference type="NCBI Taxonomy" id="436017"/>
    <lineage>
        <taxon>Eukaryota</taxon>
        <taxon>Viridiplantae</taxon>
        <taxon>Chlorophyta</taxon>
        <taxon>Mamiellophyceae</taxon>
        <taxon>Mamiellales</taxon>
        <taxon>Bathycoccaceae</taxon>
        <taxon>Ostreococcus</taxon>
    </lineage>
</organism>
<dbReference type="OMA" id="PGMIYAR"/>
<sequence length="450" mass="47759">MAMAMAMATATATRARALETDAVMRAIDERAFATEEGARLAFTHDVDAERRAIDASGAGVDSDGKGNPGMIYARVFDGNGASGFRLGGEDALCVALRAPPEARYFSFAPYVYRRGARVVSAQAGHSINNANAKRDGDVLIFVATHSRETFEAMRTAFGDAGYDEGAVNLVPLFDDVRYGGGFGDFGDLLSISFRVAFWPSRLNATGEDALGEWSRLEWPAFFARRASSGAARGGSTVSQALPTPTLNLTVEVDKQHESSTIVAPVVVVDGAARVGSTTLVVMPVDHARCRRDPFYSPWSTAGVSVRSACFGATTDALYSISRDFMRVASLRQFLIVVRGRDVVSRGRAAFTTIALYATGGPISSFASARDVRVLAAVDDRAFIVDERSSLFAVAFGSSLAACARVAVPCVVAASPPARSTLFVVCRDYLNPRTATAPASRPALVVDAFAL</sequence>
<dbReference type="Gramene" id="ABO97781">
    <property type="protein sequence ID" value="ABO97781"/>
    <property type="gene ID" value="OSTLU_16666"/>
</dbReference>
<gene>
    <name evidence="1" type="ORF">OSTLU_16666</name>
</gene>
<dbReference type="RefSeq" id="XP_001419488.1">
    <property type="nucleotide sequence ID" value="XM_001419451.1"/>
</dbReference>
<dbReference type="OrthoDB" id="10513772at2759"/>
<evidence type="ECO:0000313" key="2">
    <source>
        <dbReference type="Proteomes" id="UP000001568"/>
    </source>
</evidence>
<protein>
    <submittedName>
        <fullName evidence="1">Uncharacterized protein</fullName>
    </submittedName>
</protein>
<keyword evidence="2" id="KW-1185">Reference proteome</keyword>
<dbReference type="EMBL" id="CP000589">
    <property type="protein sequence ID" value="ABO97781.1"/>
    <property type="molecule type" value="Genomic_DNA"/>
</dbReference>
<accession>A4S285</accession>
<dbReference type="HOGENOM" id="CLU_608890_0_0_1"/>
<dbReference type="Proteomes" id="UP000001568">
    <property type="component" value="Chromosome 9"/>
</dbReference>
<name>A4S285_OSTLU</name>
<proteinExistence type="predicted"/>
<dbReference type="KEGG" id="olu:OSTLU_16666"/>